<evidence type="ECO:0000259" key="9">
    <source>
        <dbReference type="SMART" id="SM00363"/>
    </source>
</evidence>
<keyword evidence="4 7" id="KW-0689">Ribosomal protein</keyword>
<evidence type="ECO:0000313" key="12">
    <source>
        <dbReference type="Proteomes" id="UP000609651"/>
    </source>
</evidence>
<keyword evidence="12" id="KW-1185">Reference proteome</keyword>
<dbReference type="PANTHER" id="PTHR11831:SF4">
    <property type="entry name" value="SMALL RIBOSOMAL SUBUNIT PROTEIN US4M"/>
    <property type="match status" value="1"/>
</dbReference>
<keyword evidence="2 7" id="KW-0699">rRNA-binding</keyword>
<dbReference type="InterPro" id="IPR036986">
    <property type="entry name" value="S4_RNA-bd_sf"/>
</dbReference>
<dbReference type="EMBL" id="WTPX01000044">
    <property type="protein sequence ID" value="NNJ25653.1"/>
    <property type="molecule type" value="Genomic_DNA"/>
</dbReference>
<dbReference type="SMART" id="SM00363">
    <property type="entry name" value="S4"/>
    <property type="match status" value="1"/>
</dbReference>
<evidence type="ECO:0000256" key="4">
    <source>
        <dbReference type="ARBA" id="ARBA00022980"/>
    </source>
</evidence>
<evidence type="ECO:0000256" key="2">
    <source>
        <dbReference type="ARBA" id="ARBA00022730"/>
    </source>
</evidence>
<comment type="similarity">
    <text evidence="1 7">Belongs to the universal ribosomal protein uS4 family.</text>
</comment>
<evidence type="ECO:0000256" key="1">
    <source>
        <dbReference type="ARBA" id="ARBA00007465"/>
    </source>
</evidence>
<sequence length="240" mass="26712">MSVWSSERKTTTCGRSAAGAKPAQSNGSRASERTTGGVRERVGKRHSLTAAVPRNNVPRFAGARKAFDRRPNPPGPPARRRKVSNYGLALIEKQKIKYYYGLREKQLRTLFDKARRMPGNTGENLLTLCERRLDNVIRRSGMTLTRPQARQGIAHRHFQVNGRTVKTPSILVRPGDIVTVRNRPNLKRMYEGVAGSDVTQRAEFLSFDQSGPRITVTAMPDFGDVSLPVDVGSVVAFLNR</sequence>
<dbReference type="PANTHER" id="PTHR11831">
    <property type="entry name" value="30S 40S RIBOSOMAL PROTEIN"/>
    <property type="match status" value="1"/>
</dbReference>
<evidence type="ECO:0000313" key="11">
    <source>
        <dbReference type="EMBL" id="NNJ25653.1"/>
    </source>
</evidence>
<dbReference type="PROSITE" id="PS50889">
    <property type="entry name" value="S4"/>
    <property type="match status" value="1"/>
</dbReference>
<dbReference type="InterPro" id="IPR001912">
    <property type="entry name" value="Ribosomal_uS4_N"/>
</dbReference>
<evidence type="ECO:0000256" key="3">
    <source>
        <dbReference type="ARBA" id="ARBA00022884"/>
    </source>
</evidence>
<dbReference type="Gene3D" id="1.10.1050.10">
    <property type="entry name" value="Ribosomal Protein S4 Delta 41, Chain A, domain 1"/>
    <property type="match status" value="1"/>
</dbReference>
<evidence type="ECO:0000256" key="6">
    <source>
        <dbReference type="ARBA" id="ARBA00035254"/>
    </source>
</evidence>
<accession>A0ABX1VCZ9</accession>
<evidence type="ECO:0000259" key="10">
    <source>
        <dbReference type="SMART" id="SM01390"/>
    </source>
</evidence>
<comment type="caution">
    <text evidence="11">The sequence shown here is derived from an EMBL/GenBank/DDBJ whole genome shotgun (WGS) entry which is preliminary data.</text>
</comment>
<dbReference type="Gene3D" id="3.10.290.10">
    <property type="entry name" value="RNA-binding S4 domain"/>
    <property type="match status" value="1"/>
</dbReference>
<dbReference type="CDD" id="cd00165">
    <property type="entry name" value="S4"/>
    <property type="match status" value="1"/>
</dbReference>
<feature type="domain" description="Small ribosomal subunit protein uS4 N-terminal" evidence="10">
    <location>
        <begin position="54"/>
        <end position="130"/>
    </location>
</feature>
<name>A0ABX1VCZ9_9PLAN</name>
<dbReference type="InterPro" id="IPR002942">
    <property type="entry name" value="S4_RNA-bd"/>
</dbReference>
<keyword evidence="3 7" id="KW-0694">RNA-binding</keyword>
<comment type="function">
    <text evidence="7">One of the primary rRNA binding proteins, it binds directly to 16S rRNA where it nucleates assembly of the body of the 30S subunit.</text>
</comment>
<evidence type="ECO:0000256" key="5">
    <source>
        <dbReference type="ARBA" id="ARBA00023274"/>
    </source>
</evidence>
<reference evidence="11 12" key="1">
    <citation type="journal article" date="2020" name="Syst. Appl. Microbiol.">
        <title>Alienimonas chondri sp. nov., a novel planctomycete isolated from the biofilm of the red alga Chondrus crispus.</title>
        <authorList>
            <person name="Vitorino I."/>
            <person name="Albuquerque L."/>
            <person name="Wiegand S."/>
            <person name="Kallscheuer N."/>
            <person name="da Costa M.S."/>
            <person name="Lobo-da-Cunha A."/>
            <person name="Jogler C."/>
            <person name="Lage O.M."/>
        </authorList>
    </citation>
    <scope>NUCLEOTIDE SEQUENCE [LARGE SCALE GENOMIC DNA]</scope>
    <source>
        <strain evidence="11 12">LzC2</strain>
    </source>
</reference>
<dbReference type="Pfam" id="PF01479">
    <property type="entry name" value="S4"/>
    <property type="match status" value="1"/>
</dbReference>
<organism evidence="11 12">
    <name type="scientific">Alienimonas chondri</name>
    <dbReference type="NCBI Taxonomy" id="2681879"/>
    <lineage>
        <taxon>Bacteria</taxon>
        <taxon>Pseudomonadati</taxon>
        <taxon>Planctomycetota</taxon>
        <taxon>Planctomycetia</taxon>
        <taxon>Planctomycetales</taxon>
        <taxon>Planctomycetaceae</taxon>
        <taxon>Alienimonas</taxon>
    </lineage>
</organism>
<feature type="region of interest" description="Disordered" evidence="8">
    <location>
        <begin position="62"/>
        <end position="81"/>
    </location>
</feature>
<dbReference type="InterPro" id="IPR005709">
    <property type="entry name" value="Ribosomal_uS4_bac-type"/>
</dbReference>
<gene>
    <name evidence="7" type="primary">rpsD</name>
    <name evidence="11" type="ORF">LzC2_17260</name>
</gene>
<dbReference type="NCBIfam" id="NF003717">
    <property type="entry name" value="PRK05327.1"/>
    <property type="match status" value="1"/>
</dbReference>
<keyword evidence="5 7" id="KW-0687">Ribonucleoprotein</keyword>
<evidence type="ECO:0000256" key="8">
    <source>
        <dbReference type="SAM" id="MobiDB-lite"/>
    </source>
</evidence>
<proteinExistence type="inferred from homology"/>
<dbReference type="Proteomes" id="UP000609651">
    <property type="component" value="Unassembled WGS sequence"/>
</dbReference>
<dbReference type="InterPro" id="IPR022801">
    <property type="entry name" value="Ribosomal_uS4"/>
</dbReference>
<dbReference type="HAMAP" id="MF_01306_B">
    <property type="entry name" value="Ribosomal_uS4_B"/>
    <property type="match status" value="1"/>
</dbReference>
<dbReference type="Pfam" id="PF00163">
    <property type="entry name" value="Ribosomal_S4"/>
    <property type="match status" value="1"/>
</dbReference>
<dbReference type="SUPFAM" id="SSF55174">
    <property type="entry name" value="Alpha-L RNA-binding motif"/>
    <property type="match status" value="1"/>
</dbReference>
<feature type="region of interest" description="Disordered" evidence="8">
    <location>
        <begin position="1"/>
        <end position="48"/>
    </location>
</feature>
<protein>
    <recommendedName>
        <fullName evidence="6 7">Small ribosomal subunit protein uS4</fullName>
    </recommendedName>
</protein>
<dbReference type="SMART" id="SM01390">
    <property type="entry name" value="Ribosomal_S4"/>
    <property type="match status" value="1"/>
</dbReference>
<feature type="domain" description="RNA-binding S4" evidence="9">
    <location>
        <begin position="131"/>
        <end position="187"/>
    </location>
</feature>
<comment type="function">
    <text evidence="7">With S5 and S12 plays an important role in translational accuracy.</text>
</comment>
<feature type="compositionally biased region" description="Basic and acidic residues" evidence="8">
    <location>
        <begin position="1"/>
        <end position="10"/>
    </location>
</feature>
<evidence type="ECO:0000256" key="7">
    <source>
        <dbReference type="HAMAP-Rule" id="MF_01306"/>
    </source>
</evidence>
<comment type="subunit">
    <text evidence="7">Part of the 30S ribosomal subunit. Contacts protein S5. The interaction surface between S4 and S5 is involved in control of translational fidelity.</text>
</comment>